<dbReference type="SUPFAM" id="SSF53335">
    <property type="entry name" value="S-adenosyl-L-methionine-dependent methyltransferases"/>
    <property type="match status" value="1"/>
</dbReference>
<name>A0A090G9Y1_MESPL</name>
<proteinExistence type="predicted"/>
<dbReference type="PANTHER" id="PTHR37886:SF1">
    <property type="entry name" value="S-ADENOSYL-L-METHIONINE-DEPENDENT METHYLTRANSFERASES SUPERFAMILY PROTEIN"/>
    <property type="match status" value="1"/>
</dbReference>
<evidence type="ECO:0000313" key="2">
    <source>
        <dbReference type="Proteomes" id="UP000046122"/>
    </source>
</evidence>
<dbReference type="Proteomes" id="UP000046122">
    <property type="component" value="Unassembled WGS sequence"/>
</dbReference>
<dbReference type="PANTHER" id="PTHR37886">
    <property type="entry name" value="S-ADENOSYL-L-METHIONINE-DEPENDENT METHYLTRANSFERASES SUPERFAMILY PROTEIN"/>
    <property type="match status" value="1"/>
</dbReference>
<reference evidence="1 2" key="1">
    <citation type="submission" date="2014-08" db="EMBL/GenBank/DDBJ databases">
        <authorList>
            <person name="Moulin Lionel"/>
        </authorList>
    </citation>
    <scope>NUCLEOTIDE SEQUENCE [LARGE SCALE GENOMIC DNA]</scope>
</reference>
<dbReference type="AlphaFoldDB" id="A0A090G9Y1"/>
<dbReference type="Gene3D" id="3.40.50.150">
    <property type="entry name" value="Vaccinia Virus protein VP39"/>
    <property type="match status" value="1"/>
</dbReference>
<dbReference type="GO" id="GO:0008168">
    <property type="term" value="F:methyltransferase activity"/>
    <property type="evidence" value="ECO:0007669"/>
    <property type="project" value="UniProtKB-KW"/>
</dbReference>
<sequence>MTHDQRLPSAYHRTDAIARAMVSGNHREIIGGMWDEIGRLQFDLLVDGGLQPHHRMIDLGCGSFRGGVHFAGYLDEGNYFGADINASIMDAGYDRELTPLGLNKKVPRANLLVTNDFDVGKLGTTFHYALALSLFTHLPINLIRTCLEKLRPTMTPHGRFFATFFVCDDGLPLWRPLLHPRGGITSYGDADPYHYRVADIEFMARSTGWHIETEVRFDHPRDQRCFMLATA</sequence>
<dbReference type="InterPro" id="IPR029063">
    <property type="entry name" value="SAM-dependent_MTases_sf"/>
</dbReference>
<keyword evidence="1" id="KW-0489">Methyltransferase</keyword>
<dbReference type="GO" id="GO:0032259">
    <property type="term" value="P:methylation"/>
    <property type="evidence" value="ECO:0007669"/>
    <property type="project" value="UniProtKB-KW"/>
</dbReference>
<keyword evidence="1" id="KW-0808">Transferase</keyword>
<organism evidence="1 2">
    <name type="scientific">Mesorhizobium plurifarium</name>
    <dbReference type="NCBI Taxonomy" id="69974"/>
    <lineage>
        <taxon>Bacteria</taxon>
        <taxon>Pseudomonadati</taxon>
        <taxon>Pseudomonadota</taxon>
        <taxon>Alphaproteobacteria</taxon>
        <taxon>Hyphomicrobiales</taxon>
        <taxon>Phyllobacteriaceae</taxon>
        <taxon>Mesorhizobium</taxon>
    </lineage>
</organism>
<protein>
    <submittedName>
        <fullName evidence="1">Methyltransferase type 12</fullName>
    </submittedName>
</protein>
<evidence type="ECO:0000313" key="1">
    <source>
        <dbReference type="EMBL" id="CDX55639.1"/>
    </source>
</evidence>
<dbReference type="CDD" id="cd02440">
    <property type="entry name" value="AdoMet_MTases"/>
    <property type="match status" value="1"/>
</dbReference>
<gene>
    <name evidence="1" type="ORF">MPL3365_200188</name>
</gene>
<accession>A0A090G9Y1</accession>
<dbReference type="EMBL" id="CCNE01000013">
    <property type="protein sequence ID" value="CDX55639.1"/>
    <property type="molecule type" value="Genomic_DNA"/>
</dbReference>